<gene>
    <name evidence="2" type="ORF">N0F65_002217</name>
</gene>
<name>A0AAV2YWJ2_9STRA</name>
<organism evidence="2 3">
    <name type="scientific">Lagenidium giganteum</name>
    <dbReference type="NCBI Taxonomy" id="4803"/>
    <lineage>
        <taxon>Eukaryota</taxon>
        <taxon>Sar</taxon>
        <taxon>Stramenopiles</taxon>
        <taxon>Oomycota</taxon>
        <taxon>Peronosporomycetes</taxon>
        <taxon>Pythiales</taxon>
        <taxon>Pythiaceae</taxon>
    </lineage>
</organism>
<evidence type="ECO:0000313" key="3">
    <source>
        <dbReference type="Proteomes" id="UP001146120"/>
    </source>
</evidence>
<sequence>MVVKKSNKKGKKDEENNMGCTLDEYLNSKKNEPGERKMVSKHLLVGSPSNNAMQMDKVEDSGESDDDDNRKHEAKGVHDGAAGAVAQDAPASDAEEKDRDSDDKHEKAKENEDDKPSSKHGDGPKEVADANPDSDDSDHQAKDGALSPTSVAKSVEELTLSEYLHAKDDTNVLLNVTGAHDIPPPKQNTKNKSKKPPPPSLISGMSLDHYLGIEDANDDDGSGADEGKSPPKKKKHKLGKIKPSPAHLAPPGITMHGNGDDTEYMTPYERRMKKKHKLKVQQQQHQQGHQTHPQALGHGAPSISKSILMMDSAPPAALLSPQNSLMAKSISSSALKDKDKKKHNDKTSKPPLPKLSASSSSGNVTHTNTNFASDHDDDSDEKLPPL</sequence>
<feature type="compositionally biased region" description="Polar residues" evidence="1">
    <location>
        <begin position="362"/>
        <end position="372"/>
    </location>
</feature>
<dbReference type="EMBL" id="DAKRPA010000130">
    <property type="protein sequence ID" value="DAZ97598.1"/>
    <property type="molecule type" value="Genomic_DNA"/>
</dbReference>
<feature type="region of interest" description="Disordered" evidence="1">
    <location>
        <begin position="1"/>
        <end position="153"/>
    </location>
</feature>
<feature type="region of interest" description="Disordered" evidence="1">
    <location>
        <begin position="329"/>
        <end position="386"/>
    </location>
</feature>
<proteinExistence type="predicted"/>
<evidence type="ECO:0000256" key="1">
    <source>
        <dbReference type="SAM" id="MobiDB-lite"/>
    </source>
</evidence>
<evidence type="ECO:0000313" key="2">
    <source>
        <dbReference type="EMBL" id="DAZ97598.1"/>
    </source>
</evidence>
<feature type="compositionally biased region" description="Basic and acidic residues" evidence="1">
    <location>
        <begin position="94"/>
        <end position="128"/>
    </location>
</feature>
<reference evidence="2" key="2">
    <citation type="journal article" date="2023" name="Microbiol Resour">
        <title>Decontamination and Annotation of the Draft Genome Sequence of the Oomycete Lagenidium giganteum ARSEF 373.</title>
        <authorList>
            <person name="Morgan W.R."/>
            <person name="Tartar A."/>
        </authorList>
    </citation>
    <scope>NUCLEOTIDE SEQUENCE</scope>
    <source>
        <strain evidence="2">ARSEF 373</strain>
    </source>
</reference>
<protein>
    <submittedName>
        <fullName evidence="2">Uncharacterized protein</fullName>
    </submittedName>
</protein>
<dbReference type="Proteomes" id="UP001146120">
    <property type="component" value="Unassembled WGS sequence"/>
</dbReference>
<accession>A0AAV2YWJ2</accession>
<feature type="compositionally biased region" description="Basic residues" evidence="1">
    <location>
        <begin position="230"/>
        <end position="240"/>
    </location>
</feature>
<feature type="compositionally biased region" description="Basic residues" evidence="1">
    <location>
        <begin position="1"/>
        <end position="10"/>
    </location>
</feature>
<reference evidence="2" key="1">
    <citation type="submission" date="2022-11" db="EMBL/GenBank/DDBJ databases">
        <authorList>
            <person name="Morgan W.R."/>
            <person name="Tartar A."/>
        </authorList>
    </citation>
    <scope>NUCLEOTIDE SEQUENCE</scope>
    <source>
        <strain evidence="2">ARSEF 373</strain>
    </source>
</reference>
<feature type="compositionally biased region" description="Basic and acidic residues" evidence="1">
    <location>
        <begin position="26"/>
        <end position="38"/>
    </location>
</feature>
<feature type="compositionally biased region" description="Basic and acidic residues" evidence="1">
    <location>
        <begin position="68"/>
        <end position="78"/>
    </location>
</feature>
<comment type="caution">
    <text evidence="2">The sequence shown here is derived from an EMBL/GenBank/DDBJ whole genome shotgun (WGS) entry which is preliminary data.</text>
</comment>
<dbReference type="AlphaFoldDB" id="A0AAV2YWJ2"/>
<feature type="compositionally biased region" description="Low complexity" evidence="1">
    <location>
        <begin position="280"/>
        <end position="294"/>
    </location>
</feature>
<keyword evidence="3" id="KW-1185">Reference proteome</keyword>
<feature type="compositionally biased region" description="Low complexity" evidence="1">
    <location>
        <begin position="79"/>
        <end position="92"/>
    </location>
</feature>
<feature type="region of interest" description="Disordered" evidence="1">
    <location>
        <begin position="175"/>
        <end position="309"/>
    </location>
</feature>